<keyword evidence="3" id="KW-1185">Reference proteome</keyword>
<feature type="region of interest" description="Disordered" evidence="1">
    <location>
        <begin position="260"/>
        <end position="289"/>
    </location>
</feature>
<feature type="compositionally biased region" description="Basic and acidic residues" evidence="1">
    <location>
        <begin position="268"/>
        <end position="277"/>
    </location>
</feature>
<accession>A0AAN6YQ18</accession>
<organism evidence="2 3">
    <name type="scientific">Podospora fimiseda</name>
    <dbReference type="NCBI Taxonomy" id="252190"/>
    <lineage>
        <taxon>Eukaryota</taxon>
        <taxon>Fungi</taxon>
        <taxon>Dikarya</taxon>
        <taxon>Ascomycota</taxon>
        <taxon>Pezizomycotina</taxon>
        <taxon>Sordariomycetes</taxon>
        <taxon>Sordariomycetidae</taxon>
        <taxon>Sordariales</taxon>
        <taxon>Podosporaceae</taxon>
        <taxon>Podospora</taxon>
    </lineage>
</organism>
<gene>
    <name evidence="2" type="ORF">QBC38DRAFT_518183</name>
</gene>
<proteinExistence type="predicted"/>
<dbReference type="Proteomes" id="UP001301958">
    <property type="component" value="Unassembled WGS sequence"/>
</dbReference>
<protein>
    <submittedName>
        <fullName evidence="2">Uncharacterized protein</fullName>
    </submittedName>
</protein>
<comment type="caution">
    <text evidence="2">The sequence shown here is derived from an EMBL/GenBank/DDBJ whole genome shotgun (WGS) entry which is preliminary data.</text>
</comment>
<evidence type="ECO:0000256" key="1">
    <source>
        <dbReference type="SAM" id="MobiDB-lite"/>
    </source>
</evidence>
<reference evidence="2" key="1">
    <citation type="journal article" date="2023" name="Mol. Phylogenet. Evol.">
        <title>Genome-scale phylogeny and comparative genomics of the fungal order Sordariales.</title>
        <authorList>
            <person name="Hensen N."/>
            <person name="Bonometti L."/>
            <person name="Westerberg I."/>
            <person name="Brannstrom I.O."/>
            <person name="Guillou S."/>
            <person name="Cros-Aarteil S."/>
            <person name="Calhoun S."/>
            <person name="Haridas S."/>
            <person name="Kuo A."/>
            <person name="Mondo S."/>
            <person name="Pangilinan J."/>
            <person name="Riley R."/>
            <person name="LaButti K."/>
            <person name="Andreopoulos B."/>
            <person name="Lipzen A."/>
            <person name="Chen C."/>
            <person name="Yan M."/>
            <person name="Daum C."/>
            <person name="Ng V."/>
            <person name="Clum A."/>
            <person name="Steindorff A."/>
            <person name="Ohm R.A."/>
            <person name="Martin F."/>
            <person name="Silar P."/>
            <person name="Natvig D.O."/>
            <person name="Lalanne C."/>
            <person name="Gautier V."/>
            <person name="Ament-Velasquez S.L."/>
            <person name="Kruys A."/>
            <person name="Hutchinson M.I."/>
            <person name="Powell A.J."/>
            <person name="Barry K."/>
            <person name="Miller A.N."/>
            <person name="Grigoriev I.V."/>
            <person name="Debuchy R."/>
            <person name="Gladieux P."/>
            <person name="Hiltunen Thoren M."/>
            <person name="Johannesson H."/>
        </authorList>
    </citation>
    <scope>NUCLEOTIDE SEQUENCE</scope>
    <source>
        <strain evidence="2">CBS 990.96</strain>
    </source>
</reference>
<name>A0AAN6YQ18_9PEZI</name>
<evidence type="ECO:0000313" key="2">
    <source>
        <dbReference type="EMBL" id="KAK4222866.1"/>
    </source>
</evidence>
<dbReference type="AlphaFoldDB" id="A0AAN6YQ18"/>
<sequence>MSDSSIFSEGLLDGFPKGVQWIDGSTCVVSASQMKRRTIERYFDRFYAGQYTLQANEDEYIIKIYAATPTEVSWSDSSSNENSGTGSPENEAVKAADDRVSARSKNDATATDTPAMRSLRALLNVSPATTKPSGDATILRHKTTKVADDQIEDSSDRVPARSKNKATGTDTLAVRSLRALLNVSPATAKPSGDATILRNEKTKAPAIPTTETARRVEILTAETEPARVEELVAEISTMAITSNPGVKVSAGGLMTIEEDSMEEEVVDEETRAAESAKRKGKQKATYYDD</sequence>
<evidence type="ECO:0000313" key="3">
    <source>
        <dbReference type="Proteomes" id="UP001301958"/>
    </source>
</evidence>
<dbReference type="EMBL" id="MU865450">
    <property type="protein sequence ID" value="KAK4222866.1"/>
    <property type="molecule type" value="Genomic_DNA"/>
</dbReference>
<feature type="region of interest" description="Disordered" evidence="1">
    <location>
        <begin position="72"/>
        <end position="167"/>
    </location>
</feature>
<feature type="compositionally biased region" description="Basic and acidic residues" evidence="1">
    <location>
        <begin position="91"/>
        <end position="106"/>
    </location>
</feature>
<feature type="compositionally biased region" description="Low complexity" evidence="1">
    <location>
        <begin position="73"/>
        <end position="90"/>
    </location>
</feature>
<reference evidence="2" key="2">
    <citation type="submission" date="2023-05" db="EMBL/GenBank/DDBJ databases">
        <authorList>
            <consortium name="Lawrence Berkeley National Laboratory"/>
            <person name="Steindorff A."/>
            <person name="Hensen N."/>
            <person name="Bonometti L."/>
            <person name="Westerberg I."/>
            <person name="Brannstrom I.O."/>
            <person name="Guillou S."/>
            <person name="Cros-Aarteil S."/>
            <person name="Calhoun S."/>
            <person name="Haridas S."/>
            <person name="Kuo A."/>
            <person name="Mondo S."/>
            <person name="Pangilinan J."/>
            <person name="Riley R."/>
            <person name="Labutti K."/>
            <person name="Andreopoulos B."/>
            <person name="Lipzen A."/>
            <person name="Chen C."/>
            <person name="Yanf M."/>
            <person name="Daum C."/>
            <person name="Ng V."/>
            <person name="Clum A."/>
            <person name="Ohm R."/>
            <person name="Martin F."/>
            <person name="Silar P."/>
            <person name="Natvig D."/>
            <person name="Lalanne C."/>
            <person name="Gautier V."/>
            <person name="Ament-Velasquez S.L."/>
            <person name="Kruys A."/>
            <person name="Hutchinson M.I."/>
            <person name="Powell A.J."/>
            <person name="Barry K."/>
            <person name="Miller A.N."/>
            <person name="Grigoriev I.V."/>
            <person name="Debuchy R."/>
            <person name="Gladieux P."/>
            <person name="Thoren M.H."/>
            <person name="Johannesson H."/>
        </authorList>
    </citation>
    <scope>NUCLEOTIDE SEQUENCE</scope>
    <source>
        <strain evidence="2">CBS 990.96</strain>
    </source>
</reference>